<name>A0A6G4WNS0_9HYPH</name>
<feature type="signal peptide" evidence="1">
    <location>
        <begin position="1"/>
        <end position="23"/>
    </location>
</feature>
<evidence type="ECO:0008006" key="4">
    <source>
        <dbReference type="Google" id="ProtNLM"/>
    </source>
</evidence>
<evidence type="ECO:0000313" key="2">
    <source>
        <dbReference type="EMBL" id="NGO56028.1"/>
    </source>
</evidence>
<evidence type="ECO:0000313" key="3">
    <source>
        <dbReference type="Proteomes" id="UP001642900"/>
    </source>
</evidence>
<keyword evidence="3" id="KW-1185">Reference proteome</keyword>
<feature type="chain" id="PRO_5026016029" description="BA14K family protein" evidence="1">
    <location>
        <begin position="24"/>
        <end position="109"/>
    </location>
</feature>
<dbReference type="Proteomes" id="UP001642900">
    <property type="component" value="Unassembled WGS sequence"/>
</dbReference>
<feature type="non-terminal residue" evidence="2">
    <location>
        <position position="109"/>
    </location>
</feature>
<reference evidence="2 3" key="1">
    <citation type="submission" date="2020-02" db="EMBL/GenBank/DDBJ databases">
        <title>Genome sequence of strain CCNWXJ40-4.</title>
        <authorList>
            <person name="Gao J."/>
            <person name="Sun J."/>
        </authorList>
    </citation>
    <scope>NUCLEOTIDE SEQUENCE [LARGE SCALE GENOMIC DNA]</scope>
    <source>
        <strain evidence="2 3">CCNWXJ 40-4</strain>
    </source>
</reference>
<gene>
    <name evidence="2" type="ORF">G6N73_34470</name>
</gene>
<accession>A0A6G4WNS0</accession>
<evidence type="ECO:0000256" key="1">
    <source>
        <dbReference type="SAM" id="SignalP"/>
    </source>
</evidence>
<dbReference type="EMBL" id="JAAKZF010000171">
    <property type="protein sequence ID" value="NGO56028.1"/>
    <property type="molecule type" value="Genomic_DNA"/>
</dbReference>
<protein>
    <recommendedName>
        <fullName evidence="4">BA14K family protein</fullName>
    </recommendedName>
</protein>
<organism evidence="2 3">
    <name type="scientific">Allomesorhizobium camelthorni</name>
    <dbReference type="NCBI Taxonomy" id="475069"/>
    <lineage>
        <taxon>Bacteria</taxon>
        <taxon>Pseudomonadati</taxon>
        <taxon>Pseudomonadota</taxon>
        <taxon>Alphaproteobacteria</taxon>
        <taxon>Hyphomicrobiales</taxon>
        <taxon>Phyllobacteriaceae</taxon>
        <taxon>Allomesorhizobium</taxon>
    </lineage>
</organism>
<sequence length="109" mass="13526">MKKLLSVLTAAVLAMAFALPLNAAPISVPKPELVRADVLQKVHDDDRRHWRRKHYRHWRGDRHWKRRHAWRDCRYDRCYPRRYYGRSYGHREFYPRHYRRRPGISIYLE</sequence>
<keyword evidence="1" id="KW-0732">Signal</keyword>
<proteinExistence type="predicted"/>
<comment type="caution">
    <text evidence="2">The sequence shown here is derived from an EMBL/GenBank/DDBJ whole genome shotgun (WGS) entry which is preliminary data.</text>
</comment>
<dbReference type="AlphaFoldDB" id="A0A6G4WNS0"/>